<accession>A0ABT3GW40</accession>
<keyword evidence="2" id="KW-1185">Reference proteome</keyword>
<evidence type="ECO:0000313" key="2">
    <source>
        <dbReference type="Proteomes" id="UP001208938"/>
    </source>
</evidence>
<proteinExistence type="predicted"/>
<evidence type="ECO:0000313" key="1">
    <source>
        <dbReference type="EMBL" id="MCW1931745.1"/>
    </source>
</evidence>
<comment type="caution">
    <text evidence="1">The sequence shown here is derived from an EMBL/GenBank/DDBJ whole genome shotgun (WGS) entry which is preliminary data.</text>
</comment>
<dbReference type="Proteomes" id="UP001208938">
    <property type="component" value="Unassembled WGS sequence"/>
</dbReference>
<sequence length="91" mass="9944">MAPDKTSHARAVYAMILGASQSDICSDHSGHGGHEYHCPFCHTLSQPPHVTSPAVSLAFRPHDLWRQGEALRRAAQGRNINHSTRAPPRIA</sequence>
<dbReference type="RefSeq" id="WP_264504836.1">
    <property type="nucleotide sequence ID" value="NZ_JAPDFL010000001.1"/>
</dbReference>
<reference evidence="1 2" key="1">
    <citation type="submission" date="2022-10" db="EMBL/GenBank/DDBJ databases">
        <title>Pararhodobacter sp. nov., isolated from marine algae.</title>
        <authorList>
            <person name="Choi B.J."/>
            <person name="Kim J.M."/>
            <person name="Lee J.K."/>
            <person name="Choi D.G."/>
            <person name="Jeon C.O."/>
        </authorList>
    </citation>
    <scope>NUCLEOTIDE SEQUENCE [LARGE SCALE GENOMIC DNA]</scope>
    <source>
        <strain evidence="1 2">ZQ420</strain>
    </source>
</reference>
<dbReference type="EMBL" id="JAPDFL010000001">
    <property type="protein sequence ID" value="MCW1931745.1"/>
    <property type="molecule type" value="Genomic_DNA"/>
</dbReference>
<gene>
    <name evidence="1" type="ORF">OKW52_05575</name>
</gene>
<name>A0ABT3GW40_9RHOB</name>
<protein>
    <submittedName>
        <fullName evidence="1">DUF2946 family protein</fullName>
    </submittedName>
</protein>
<organism evidence="1 2">
    <name type="scientific">Pararhodobacter zhoushanensis</name>
    <dbReference type="NCBI Taxonomy" id="2479545"/>
    <lineage>
        <taxon>Bacteria</taxon>
        <taxon>Pseudomonadati</taxon>
        <taxon>Pseudomonadota</taxon>
        <taxon>Alphaproteobacteria</taxon>
        <taxon>Rhodobacterales</taxon>
        <taxon>Paracoccaceae</taxon>
        <taxon>Pararhodobacter</taxon>
    </lineage>
</organism>